<dbReference type="EMBL" id="KV418152">
    <property type="protein sequence ID" value="KZP03139.1"/>
    <property type="molecule type" value="Genomic_DNA"/>
</dbReference>
<keyword evidence="2" id="KW-1185">Reference proteome</keyword>
<dbReference type="AlphaFoldDB" id="A0A167TP62"/>
<gene>
    <name evidence="1" type="ORF">FIBSPDRAFT_505528</name>
</gene>
<evidence type="ECO:0000313" key="1">
    <source>
        <dbReference type="EMBL" id="KZP03139.1"/>
    </source>
</evidence>
<dbReference type="Proteomes" id="UP000076532">
    <property type="component" value="Unassembled WGS sequence"/>
</dbReference>
<sequence>MSHIIPRAHWAQHPILSIQNGSSTILSGIGRHCAVCLLFLPCHMRVLTWAQSQHPELLALGHTNPTCSLFTSHTGSYINGLVLALRLQVFDLVAKMTRVRMHCMYTD</sequence>
<organism evidence="1 2">
    <name type="scientific">Athelia psychrophila</name>
    <dbReference type="NCBI Taxonomy" id="1759441"/>
    <lineage>
        <taxon>Eukaryota</taxon>
        <taxon>Fungi</taxon>
        <taxon>Dikarya</taxon>
        <taxon>Basidiomycota</taxon>
        <taxon>Agaricomycotina</taxon>
        <taxon>Agaricomycetes</taxon>
        <taxon>Agaricomycetidae</taxon>
        <taxon>Atheliales</taxon>
        <taxon>Atheliaceae</taxon>
        <taxon>Athelia</taxon>
    </lineage>
</organism>
<reference evidence="1 2" key="1">
    <citation type="journal article" date="2016" name="Mol. Biol. Evol.">
        <title>Comparative Genomics of Early-Diverging Mushroom-Forming Fungi Provides Insights into the Origins of Lignocellulose Decay Capabilities.</title>
        <authorList>
            <person name="Nagy L.G."/>
            <person name="Riley R."/>
            <person name="Tritt A."/>
            <person name="Adam C."/>
            <person name="Daum C."/>
            <person name="Floudas D."/>
            <person name="Sun H."/>
            <person name="Yadav J.S."/>
            <person name="Pangilinan J."/>
            <person name="Larsson K.H."/>
            <person name="Matsuura K."/>
            <person name="Barry K."/>
            <person name="Labutti K."/>
            <person name="Kuo R."/>
            <person name="Ohm R.A."/>
            <person name="Bhattacharya S.S."/>
            <person name="Shirouzu T."/>
            <person name="Yoshinaga Y."/>
            <person name="Martin F.M."/>
            <person name="Grigoriev I.V."/>
            <person name="Hibbett D.S."/>
        </authorList>
    </citation>
    <scope>NUCLEOTIDE SEQUENCE [LARGE SCALE GENOMIC DNA]</scope>
    <source>
        <strain evidence="1 2">CBS 109695</strain>
    </source>
</reference>
<proteinExistence type="predicted"/>
<evidence type="ECO:0000313" key="2">
    <source>
        <dbReference type="Proteomes" id="UP000076532"/>
    </source>
</evidence>
<accession>A0A167TP62</accession>
<protein>
    <submittedName>
        <fullName evidence="1">Uncharacterized protein</fullName>
    </submittedName>
</protein>
<name>A0A167TP62_9AGAM</name>